<evidence type="ECO:0000313" key="1">
    <source>
        <dbReference type="EMBL" id="EKV17578.1"/>
    </source>
</evidence>
<dbReference type="KEGG" id="pdp:PDIP_30930"/>
<dbReference type="EMBL" id="AKCU01000204">
    <property type="protein sequence ID" value="EKV17578.1"/>
    <property type="molecule type" value="Genomic_DNA"/>
</dbReference>
<proteinExistence type="predicted"/>
<accession>K9GSF4</accession>
<protein>
    <submittedName>
        <fullName evidence="1">Uncharacterized protein</fullName>
    </submittedName>
</protein>
<evidence type="ECO:0000313" key="2">
    <source>
        <dbReference type="Proteomes" id="UP000009886"/>
    </source>
</evidence>
<dbReference type="OrthoDB" id="79452at2759"/>
<dbReference type="HOGENOM" id="CLU_2705598_0_0_1"/>
<reference evidence="2" key="1">
    <citation type="journal article" date="2012" name="BMC Genomics">
        <title>Genome sequence of the necrotrophic fungus Penicillium digitatum, the main postharvest pathogen of citrus.</title>
        <authorList>
            <person name="Marcet-Houben M."/>
            <person name="Ballester A.-R."/>
            <person name="de la Fuente B."/>
            <person name="Harries E."/>
            <person name="Marcos J.F."/>
            <person name="Gonzalez-Candelas L."/>
            <person name="Gabaldon T."/>
        </authorList>
    </citation>
    <scope>NUCLEOTIDE SEQUENCE [LARGE SCALE GENOMIC DNA]</scope>
    <source>
        <strain evidence="2">Pd1 / CECT 20795</strain>
    </source>
</reference>
<dbReference type="AlphaFoldDB" id="K9GSF4"/>
<comment type="caution">
    <text evidence="1">The sequence shown here is derived from an EMBL/GenBank/DDBJ whole genome shotgun (WGS) entry which is preliminary data.</text>
</comment>
<dbReference type="VEuPathDB" id="FungiDB:PDIP_30930"/>
<dbReference type="Proteomes" id="UP000009886">
    <property type="component" value="Unassembled WGS sequence"/>
</dbReference>
<organism evidence="1 2">
    <name type="scientific">Penicillium digitatum (strain Pd1 / CECT 20795)</name>
    <name type="common">Green mold</name>
    <dbReference type="NCBI Taxonomy" id="1170230"/>
    <lineage>
        <taxon>Eukaryota</taxon>
        <taxon>Fungi</taxon>
        <taxon>Dikarya</taxon>
        <taxon>Ascomycota</taxon>
        <taxon>Pezizomycotina</taxon>
        <taxon>Eurotiomycetes</taxon>
        <taxon>Eurotiomycetidae</taxon>
        <taxon>Eurotiales</taxon>
        <taxon>Aspergillaceae</taxon>
        <taxon>Penicillium</taxon>
    </lineage>
</organism>
<gene>
    <name evidence="1" type="ORF">PDIP_30930</name>
</gene>
<sequence length="73" mass="8457">MDNQGAYPDFPLEQDEFYPCKGCGETLEEGKAFELGMSDICVFFNRFLMSLTCDSWKPMAHRLFPMQHMQHSA</sequence>
<name>K9GSF4_PEND1</name>